<dbReference type="InterPro" id="IPR002925">
    <property type="entry name" value="Dienelactn_hydro"/>
</dbReference>
<dbReference type="SUPFAM" id="SSF53474">
    <property type="entry name" value="alpha/beta-Hydrolases"/>
    <property type="match status" value="1"/>
</dbReference>
<evidence type="ECO:0000259" key="1">
    <source>
        <dbReference type="Pfam" id="PF01738"/>
    </source>
</evidence>
<dbReference type="FunFam" id="1.10.1040.10:FF:000017">
    <property type="entry name" value="2-dehydropantoate 2-reductase"/>
    <property type="match status" value="1"/>
</dbReference>
<dbReference type="InterPro" id="IPR029058">
    <property type="entry name" value="AB_hydrolase_fold"/>
</dbReference>
<dbReference type="Gene3D" id="1.10.1040.10">
    <property type="entry name" value="N-(1-d-carboxylethyl)-l-norvaline Dehydrogenase, domain 2"/>
    <property type="match status" value="1"/>
</dbReference>
<dbReference type="InterPro" id="IPR013328">
    <property type="entry name" value="6PGD_dom2"/>
</dbReference>
<evidence type="ECO:0000313" key="3">
    <source>
        <dbReference type="EMBL" id="KAE8350157.1"/>
    </source>
</evidence>
<dbReference type="Pfam" id="PF08546">
    <property type="entry name" value="ApbA_C"/>
    <property type="match status" value="1"/>
</dbReference>
<proteinExistence type="predicted"/>
<evidence type="ECO:0000259" key="2">
    <source>
        <dbReference type="Pfam" id="PF08546"/>
    </source>
</evidence>
<protein>
    <submittedName>
        <fullName evidence="3">Ketopantoate reductase PanE/ApbA C terminal-domain-containing protein</fullName>
    </submittedName>
</protein>
<evidence type="ECO:0000313" key="4">
    <source>
        <dbReference type="Proteomes" id="UP000327118"/>
    </source>
</evidence>
<dbReference type="AlphaFoldDB" id="A0A5N6YXI6"/>
<accession>A0A5N6YXI6</accession>
<dbReference type="Gene3D" id="3.40.50.1820">
    <property type="entry name" value="alpha/beta hydrolase"/>
    <property type="match status" value="1"/>
</dbReference>
<organism evidence="3 4">
    <name type="scientific">Aspergillus coremiiformis</name>
    <dbReference type="NCBI Taxonomy" id="138285"/>
    <lineage>
        <taxon>Eukaryota</taxon>
        <taxon>Fungi</taxon>
        <taxon>Dikarya</taxon>
        <taxon>Ascomycota</taxon>
        <taxon>Pezizomycotina</taxon>
        <taxon>Eurotiomycetes</taxon>
        <taxon>Eurotiomycetidae</taxon>
        <taxon>Eurotiales</taxon>
        <taxon>Aspergillaceae</taxon>
        <taxon>Aspergillus</taxon>
        <taxon>Aspergillus subgen. Circumdati</taxon>
    </lineage>
</organism>
<dbReference type="SUPFAM" id="SSF48179">
    <property type="entry name" value="6-phosphogluconate dehydrogenase C-terminal domain-like"/>
    <property type="match status" value="1"/>
</dbReference>
<dbReference type="InterPro" id="IPR008927">
    <property type="entry name" value="6-PGluconate_DH-like_C_sf"/>
</dbReference>
<sequence length="418" mass="46193">MSYVTGPSDASTGVVVLYDIFGMAIQTLQGADLLAARLNSLVLIPDFFEGESANPEWIPADTEEKRSALRRFVSNEASIPRNVDTLLEITKQYNTLFPSVAKWAALGLCWGGKVAVLTSGPGTPFVATGQVHPGRADKTDAEKLTIPHIVLASKDEPPEEIRGYAEVISKNGVGGHVETYNTMWHGWMGARANLDREESNAEYRRGYNQVADFFEKYLKAGCNVTAVCRSNYEAVKQNGFTITSERLGNVTYRPDHIIRTLTECPPDTIYDYLIVATVFDDIQVARWSKLLVNASWNPISALSLCTDGGFLRSSEFAYELVWGIMMEIVALAREIGIPGVDEAATEKRFALSKTRADTGVGHEPSMLQDVKQGRLFEVEAIVGNTVRVGRKWGVPMPRLETVYALAKGRYEALVKDWE</sequence>
<dbReference type="InterPro" id="IPR013752">
    <property type="entry name" value="KPA_reductase"/>
</dbReference>
<reference evidence="4" key="1">
    <citation type="submission" date="2019-04" db="EMBL/GenBank/DDBJ databases">
        <title>Friends and foes A comparative genomics studyof 23 Aspergillus species from section Flavi.</title>
        <authorList>
            <consortium name="DOE Joint Genome Institute"/>
            <person name="Kjaerbolling I."/>
            <person name="Vesth T."/>
            <person name="Frisvad J.C."/>
            <person name="Nybo J.L."/>
            <person name="Theobald S."/>
            <person name="Kildgaard S."/>
            <person name="Isbrandt T."/>
            <person name="Kuo A."/>
            <person name="Sato A."/>
            <person name="Lyhne E.K."/>
            <person name="Kogle M.E."/>
            <person name="Wiebenga A."/>
            <person name="Kun R.S."/>
            <person name="Lubbers R.J."/>
            <person name="Makela M.R."/>
            <person name="Barry K."/>
            <person name="Chovatia M."/>
            <person name="Clum A."/>
            <person name="Daum C."/>
            <person name="Haridas S."/>
            <person name="He G."/>
            <person name="LaButti K."/>
            <person name="Lipzen A."/>
            <person name="Mondo S."/>
            <person name="Riley R."/>
            <person name="Salamov A."/>
            <person name="Simmons B.A."/>
            <person name="Magnuson J.K."/>
            <person name="Henrissat B."/>
            <person name="Mortensen U.H."/>
            <person name="Larsen T.O."/>
            <person name="Devries R.P."/>
            <person name="Grigoriev I.V."/>
            <person name="Machida M."/>
            <person name="Baker S.E."/>
            <person name="Andersen M.R."/>
        </authorList>
    </citation>
    <scope>NUCLEOTIDE SEQUENCE [LARGE SCALE GENOMIC DNA]</scope>
    <source>
        <strain evidence="4">CBS 553.77</strain>
    </source>
</reference>
<dbReference type="Proteomes" id="UP000327118">
    <property type="component" value="Unassembled WGS sequence"/>
</dbReference>
<feature type="domain" description="Ketopantoate reductase C-terminal" evidence="2">
    <location>
        <begin position="281"/>
        <end position="408"/>
    </location>
</feature>
<name>A0A5N6YXI6_9EURO</name>
<feature type="domain" description="Dienelactone hydrolase" evidence="1">
    <location>
        <begin position="3"/>
        <end position="218"/>
    </location>
</feature>
<gene>
    <name evidence="3" type="ORF">BDV28DRAFT_151201</name>
</gene>
<dbReference type="EMBL" id="ML739244">
    <property type="protein sequence ID" value="KAE8350157.1"/>
    <property type="molecule type" value="Genomic_DNA"/>
</dbReference>
<dbReference type="OrthoDB" id="2147163at2759"/>
<dbReference type="Pfam" id="PF01738">
    <property type="entry name" value="DLH"/>
    <property type="match status" value="1"/>
</dbReference>
<dbReference type="PANTHER" id="PTHR47668">
    <property type="entry name" value="DIENELACTONE HYDROLASE FAMILY PROTEIN (AFU_ORTHOLOGUE AFUA_6G01940)"/>
    <property type="match status" value="1"/>
</dbReference>
<dbReference type="GO" id="GO:0016787">
    <property type="term" value="F:hydrolase activity"/>
    <property type="evidence" value="ECO:0007669"/>
    <property type="project" value="InterPro"/>
</dbReference>
<dbReference type="PANTHER" id="PTHR47668:SF1">
    <property type="entry name" value="DIENELACTONE HYDROLASE DOMAIN-CONTAINING PROTEIN-RELATED"/>
    <property type="match status" value="1"/>
</dbReference>
<keyword evidence="4" id="KW-1185">Reference proteome</keyword>